<dbReference type="EMBL" id="BAABFT010000012">
    <property type="protein sequence ID" value="GAA4332048.1"/>
    <property type="molecule type" value="Genomic_DNA"/>
</dbReference>
<name>A0ABP8GZ59_9SPHI</name>
<organism evidence="2 3">
    <name type="scientific">Mucilaginibacter gynuensis</name>
    <dbReference type="NCBI Taxonomy" id="1302236"/>
    <lineage>
        <taxon>Bacteria</taxon>
        <taxon>Pseudomonadati</taxon>
        <taxon>Bacteroidota</taxon>
        <taxon>Sphingobacteriia</taxon>
        <taxon>Sphingobacteriales</taxon>
        <taxon>Sphingobacteriaceae</taxon>
        <taxon>Mucilaginibacter</taxon>
    </lineage>
</organism>
<evidence type="ECO:0008006" key="4">
    <source>
        <dbReference type="Google" id="ProtNLM"/>
    </source>
</evidence>
<comment type="caution">
    <text evidence="2">The sequence shown here is derived from an EMBL/GenBank/DDBJ whole genome shotgun (WGS) entry which is preliminary data.</text>
</comment>
<feature type="transmembrane region" description="Helical" evidence="1">
    <location>
        <begin position="92"/>
        <end position="113"/>
    </location>
</feature>
<sequence length="118" mass="13077">MIRNILGIIAGYAIFAVPAVLLFQISHQNPHGSASLGFKLFTVAYGAFFAFWGGFILQLIAATKRSRMNVILSFIIAAFAVFSLTQSGGSHWTQWFAIFIFAPMSFFGGFLFLRRNSN</sequence>
<keyword evidence="1" id="KW-1133">Transmembrane helix</keyword>
<keyword evidence="1" id="KW-0812">Transmembrane</keyword>
<proteinExistence type="predicted"/>
<reference evidence="3" key="1">
    <citation type="journal article" date="2019" name="Int. J. Syst. Evol. Microbiol.">
        <title>The Global Catalogue of Microorganisms (GCM) 10K type strain sequencing project: providing services to taxonomists for standard genome sequencing and annotation.</title>
        <authorList>
            <consortium name="The Broad Institute Genomics Platform"/>
            <consortium name="The Broad Institute Genome Sequencing Center for Infectious Disease"/>
            <person name="Wu L."/>
            <person name="Ma J."/>
        </authorList>
    </citation>
    <scope>NUCLEOTIDE SEQUENCE [LARGE SCALE GENOMIC DNA]</scope>
    <source>
        <strain evidence="3">JCM 17705</strain>
    </source>
</reference>
<protein>
    <recommendedName>
        <fullName evidence="4">Secreted protein with PEP-CTERM sorting signal</fullName>
    </recommendedName>
</protein>
<dbReference type="RefSeq" id="WP_345212759.1">
    <property type="nucleotide sequence ID" value="NZ_BAABFT010000012.1"/>
</dbReference>
<gene>
    <name evidence="2" type="ORF">GCM10023149_38100</name>
</gene>
<keyword evidence="1" id="KW-0472">Membrane</keyword>
<feature type="transmembrane region" description="Helical" evidence="1">
    <location>
        <begin position="68"/>
        <end position="86"/>
    </location>
</feature>
<evidence type="ECO:0000313" key="2">
    <source>
        <dbReference type="EMBL" id="GAA4332048.1"/>
    </source>
</evidence>
<evidence type="ECO:0000256" key="1">
    <source>
        <dbReference type="SAM" id="Phobius"/>
    </source>
</evidence>
<accession>A0ABP8GZ59</accession>
<evidence type="ECO:0000313" key="3">
    <source>
        <dbReference type="Proteomes" id="UP001500582"/>
    </source>
</evidence>
<feature type="transmembrane region" description="Helical" evidence="1">
    <location>
        <begin position="5"/>
        <end position="26"/>
    </location>
</feature>
<keyword evidence="3" id="KW-1185">Reference proteome</keyword>
<dbReference type="Proteomes" id="UP001500582">
    <property type="component" value="Unassembled WGS sequence"/>
</dbReference>
<feature type="transmembrane region" description="Helical" evidence="1">
    <location>
        <begin position="38"/>
        <end position="61"/>
    </location>
</feature>